<dbReference type="EMBL" id="NSDM01000026">
    <property type="protein sequence ID" value="MDQ2588971.1"/>
    <property type="molecule type" value="Genomic_DNA"/>
</dbReference>
<name>A0ABU0XA13_9PSEU</name>
<comment type="caution">
    <text evidence="5">The sequence shown here is derived from an EMBL/GenBank/DDBJ whole genome shotgun (WGS) entry which is preliminary data.</text>
</comment>
<proteinExistence type="inferred from homology"/>
<comment type="similarity">
    <text evidence="1">Belongs to the methyltransferase superfamily.</text>
</comment>
<keyword evidence="2 5" id="KW-0489">Methyltransferase</keyword>
<evidence type="ECO:0000259" key="4">
    <source>
        <dbReference type="Pfam" id="PF08241"/>
    </source>
</evidence>
<dbReference type="PANTHER" id="PTHR44942">
    <property type="entry name" value="METHYLTRANSF_11 DOMAIN-CONTAINING PROTEIN"/>
    <property type="match status" value="1"/>
</dbReference>
<dbReference type="Pfam" id="PF08241">
    <property type="entry name" value="Methyltransf_11"/>
    <property type="match status" value="1"/>
</dbReference>
<keyword evidence="6" id="KW-1185">Reference proteome</keyword>
<evidence type="ECO:0000313" key="6">
    <source>
        <dbReference type="Proteomes" id="UP001225605"/>
    </source>
</evidence>
<dbReference type="Gene3D" id="3.40.50.150">
    <property type="entry name" value="Vaccinia Virus protein VP39"/>
    <property type="match status" value="1"/>
</dbReference>
<feature type="domain" description="Methyltransferase type 11" evidence="4">
    <location>
        <begin position="46"/>
        <end position="135"/>
    </location>
</feature>
<dbReference type="GO" id="GO:0008168">
    <property type="term" value="F:methyltransferase activity"/>
    <property type="evidence" value="ECO:0007669"/>
    <property type="project" value="UniProtKB-KW"/>
</dbReference>
<evidence type="ECO:0000313" key="5">
    <source>
        <dbReference type="EMBL" id="MDQ2588971.1"/>
    </source>
</evidence>
<gene>
    <name evidence="5" type="ORF">CKY47_34530</name>
</gene>
<organism evidence="5 6">
    <name type="scientific">Saccharothrix yanglingensis</name>
    <dbReference type="NCBI Taxonomy" id="659496"/>
    <lineage>
        <taxon>Bacteria</taxon>
        <taxon>Bacillati</taxon>
        <taxon>Actinomycetota</taxon>
        <taxon>Actinomycetes</taxon>
        <taxon>Pseudonocardiales</taxon>
        <taxon>Pseudonocardiaceae</taxon>
        <taxon>Saccharothrix</taxon>
    </lineage>
</organism>
<keyword evidence="3" id="KW-0808">Transferase</keyword>
<accession>A0ABU0XA13</accession>
<dbReference type="RefSeq" id="WP_306750639.1">
    <property type="nucleotide sequence ID" value="NZ_NSDM01000026.1"/>
</dbReference>
<dbReference type="Proteomes" id="UP001225605">
    <property type="component" value="Unassembled WGS sequence"/>
</dbReference>
<evidence type="ECO:0000256" key="3">
    <source>
        <dbReference type="ARBA" id="ARBA00022679"/>
    </source>
</evidence>
<dbReference type="InterPro" id="IPR013216">
    <property type="entry name" value="Methyltransf_11"/>
</dbReference>
<dbReference type="CDD" id="cd02440">
    <property type="entry name" value="AdoMet_MTases"/>
    <property type="match status" value="1"/>
</dbReference>
<dbReference type="InterPro" id="IPR029063">
    <property type="entry name" value="SAM-dependent_MTases_sf"/>
</dbReference>
<protein>
    <submittedName>
        <fullName evidence="5">SAM-dependent methyltransferase</fullName>
    </submittedName>
</protein>
<dbReference type="SUPFAM" id="SSF53335">
    <property type="entry name" value="S-adenosyl-L-methionine-dependent methyltransferases"/>
    <property type="match status" value="1"/>
</dbReference>
<evidence type="ECO:0000256" key="1">
    <source>
        <dbReference type="ARBA" id="ARBA00008361"/>
    </source>
</evidence>
<dbReference type="PANTHER" id="PTHR44942:SF4">
    <property type="entry name" value="METHYLTRANSFERASE TYPE 11 DOMAIN-CONTAINING PROTEIN"/>
    <property type="match status" value="1"/>
</dbReference>
<dbReference type="GO" id="GO:0032259">
    <property type="term" value="P:methylation"/>
    <property type="evidence" value="ECO:0007669"/>
    <property type="project" value="UniProtKB-KW"/>
</dbReference>
<reference evidence="5 6" key="1">
    <citation type="submission" date="2017-06" db="EMBL/GenBank/DDBJ databases">
        <title>Cultured bacterium strain Saccharothrix yanglingensis Hhs.015.</title>
        <authorList>
            <person name="Xia Y."/>
        </authorList>
    </citation>
    <scope>NUCLEOTIDE SEQUENCE [LARGE SCALE GENOMIC DNA]</scope>
    <source>
        <strain evidence="5 6">Hhs.015</strain>
    </source>
</reference>
<evidence type="ECO:0000256" key="2">
    <source>
        <dbReference type="ARBA" id="ARBA00022603"/>
    </source>
</evidence>
<dbReference type="InterPro" id="IPR051052">
    <property type="entry name" value="Diverse_substrate_MTase"/>
</dbReference>
<sequence>MSHGDAGTAERAFSFGLDARAYADLRPSYPDQAVRWGLNGTSGRVLDLAAGTGKLTECLVAVTPSVVAVEPDADMRAELERRLPDVTALDGVAEAIPLPDESVDAVFVGQALHWFDLGPALTEIARVLRPSGALVALWNHDDTGVPWVAEFAALARTTTASRHWADPLVPLPAHPRFAAFEHRKYPNPQPFTAESLVRMVCTQSHMLLATPGERERRVAELRGFLADRPATSSGGFELPMVTTAIRAVKP</sequence>